<keyword evidence="4 6" id="KW-1133">Transmembrane helix</keyword>
<keyword evidence="3 6" id="KW-0812">Transmembrane</keyword>
<proteinExistence type="predicted"/>
<feature type="transmembrane region" description="Helical" evidence="6">
    <location>
        <begin position="118"/>
        <end position="136"/>
    </location>
</feature>
<dbReference type="Proteomes" id="UP000283387">
    <property type="component" value="Unassembled WGS sequence"/>
</dbReference>
<evidence type="ECO:0000256" key="2">
    <source>
        <dbReference type="ARBA" id="ARBA00022475"/>
    </source>
</evidence>
<feature type="transmembrane region" description="Helical" evidence="6">
    <location>
        <begin position="222"/>
        <end position="242"/>
    </location>
</feature>
<dbReference type="GO" id="GO:0005886">
    <property type="term" value="C:plasma membrane"/>
    <property type="evidence" value="ECO:0007669"/>
    <property type="project" value="UniProtKB-SubCell"/>
</dbReference>
<name>A0A419WAW1_9BACT</name>
<feature type="transmembrane region" description="Helical" evidence="6">
    <location>
        <begin position="426"/>
        <end position="448"/>
    </location>
</feature>
<gene>
    <name evidence="7" type="ORF">BC643_2957</name>
</gene>
<feature type="transmembrane region" description="Helical" evidence="6">
    <location>
        <begin position="368"/>
        <end position="388"/>
    </location>
</feature>
<evidence type="ECO:0000256" key="6">
    <source>
        <dbReference type="SAM" id="Phobius"/>
    </source>
</evidence>
<keyword evidence="2" id="KW-1003">Cell membrane</keyword>
<dbReference type="InterPro" id="IPR050833">
    <property type="entry name" value="Poly_Biosynth_Transport"/>
</dbReference>
<sequence length="496" mass="55823">MGIIIKQSIKGSIWSYIGVIIGFVTTSYLYPNYLTTDIVGLFGLLISYSTLFGQFSLLGMQGVTARLFPHFRDKETGHHGFLTVSLIFFALGLILFLTFFFLFSPWLIKSNIESSKLFADYVYLLVPLSICTMIFVQLDTYNKVLYDSFSGIFLQEFLQRFLLFGITVAFALGWLTLAQLIFSFAAIVCVKAIALTAILSARGEIRFTLDRDFLTPKFRREIIDVAVFSIITGLGSMIVFNIDKIVINQMLDLSNTGVYTIAFYFGTLVIIPSRPLLKISGTLIADAWANNDRQKIKEIYYKSCINQFIIGGFLFLGIWANIGNILDILGPDYAESKWVIFFIGIGYLFDMMTGANGHVLSYSAKYRAAMYFLLFLLLFVIVLLYLLIPIGGIVGAAIAICGALFLYNLMRYFYLLKQFQLQPFNLYFVAVAAFYVGLYFVVSLIPQFSLIIDIIIRGAIISLVSFVFLAVVPASPDIQSIIRAQVQRIKSSINKK</sequence>
<evidence type="ECO:0000313" key="7">
    <source>
        <dbReference type="EMBL" id="RKD92583.1"/>
    </source>
</evidence>
<evidence type="ECO:0000313" key="8">
    <source>
        <dbReference type="Proteomes" id="UP000283387"/>
    </source>
</evidence>
<evidence type="ECO:0000256" key="3">
    <source>
        <dbReference type="ARBA" id="ARBA00022692"/>
    </source>
</evidence>
<feature type="transmembrane region" description="Helical" evidence="6">
    <location>
        <begin position="454"/>
        <end position="474"/>
    </location>
</feature>
<comment type="caution">
    <text evidence="7">The sequence shown here is derived from an EMBL/GenBank/DDBJ whole genome shotgun (WGS) entry which is preliminary data.</text>
</comment>
<accession>A0A419WAW1</accession>
<feature type="transmembrane region" description="Helical" evidence="6">
    <location>
        <begin position="338"/>
        <end position="356"/>
    </location>
</feature>
<feature type="transmembrane region" description="Helical" evidence="6">
    <location>
        <begin position="181"/>
        <end position="201"/>
    </location>
</feature>
<evidence type="ECO:0000256" key="1">
    <source>
        <dbReference type="ARBA" id="ARBA00004651"/>
    </source>
</evidence>
<dbReference type="PANTHER" id="PTHR30250:SF11">
    <property type="entry name" value="O-ANTIGEN TRANSPORTER-RELATED"/>
    <property type="match status" value="1"/>
</dbReference>
<evidence type="ECO:0000256" key="4">
    <source>
        <dbReference type="ARBA" id="ARBA00022989"/>
    </source>
</evidence>
<feature type="transmembrane region" description="Helical" evidence="6">
    <location>
        <begin position="12"/>
        <end position="30"/>
    </location>
</feature>
<feature type="transmembrane region" description="Helical" evidence="6">
    <location>
        <begin position="254"/>
        <end position="271"/>
    </location>
</feature>
<evidence type="ECO:0000256" key="5">
    <source>
        <dbReference type="ARBA" id="ARBA00023136"/>
    </source>
</evidence>
<keyword evidence="8" id="KW-1185">Reference proteome</keyword>
<dbReference type="AlphaFoldDB" id="A0A419WAW1"/>
<dbReference type="EMBL" id="RAPN01000001">
    <property type="protein sequence ID" value="RKD92583.1"/>
    <property type="molecule type" value="Genomic_DNA"/>
</dbReference>
<dbReference type="PANTHER" id="PTHR30250">
    <property type="entry name" value="PST FAMILY PREDICTED COLANIC ACID TRANSPORTER"/>
    <property type="match status" value="1"/>
</dbReference>
<reference evidence="7 8" key="1">
    <citation type="submission" date="2018-09" db="EMBL/GenBank/DDBJ databases">
        <title>Genomic Encyclopedia of Archaeal and Bacterial Type Strains, Phase II (KMG-II): from individual species to whole genera.</title>
        <authorList>
            <person name="Goeker M."/>
        </authorList>
    </citation>
    <scope>NUCLEOTIDE SEQUENCE [LARGE SCALE GENOMIC DNA]</scope>
    <source>
        <strain evidence="7 8">DSM 27148</strain>
    </source>
</reference>
<feature type="transmembrane region" description="Helical" evidence="6">
    <location>
        <begin position="42"/>
        <end position="60"/>
    </location>
</feature>
<comment type="subcellular location">
    <subcellularLocation>
        <location evidence="1">Cell membrane</location>
        <topology evidence="1">Multi-pass membrane protein</topology>
    </subcellularLocation>
</comment>
<keyword evidence="5 6" id="KW-0472">Membrane</keyword>
<protein>
    <submittedName>
        <fullName evidence="7">O-antigen/teichoic acid export membrane protein</fullName>
    </submittedName>
</protein>
<feature type="transmembrane region" description="Helical" evidence="6">
    <location>
        <begin position="81"/>
        <end position="106"/>
    </location>
</feature>
<dbReference type="RefSeq" id="WP_120273775.1">
    <property type="nucleotide sequence ID" value="NZ_RAPN01000001.1"/>
</dbReference>
<dbReference type="OrthoDB" id="88014at2"/>
<feature type="transmembrane region" description="Helical" evidence="6">
    <location>
        <begin position="394"/>
        <end position="414"/>
    </location>
</feature>
<feature type="transmembrane region" description="Helical" evidence="6">
    <location>
        <begin position="304"/>
        <end position="326"/>
    </location>
</feature>
<feature type="transmembrane region" description="Helical" evidence="6">
    <location>
        <begin position="157"/>
        <end position="175"/>
    </location>
</feature>
<organism evidence="7 8">
    <name type="scientific">Mangrovibacterium diazotrophicum</name>
    <dbReference type="NCBI Taxonomy" id="1261403"/>
    <lineage>
        <taxon>Bacteria</taxon>
        <taxon>Pseudomonadati</taxon>
        <taxon>Bacteroidota</taxon>
        <taxon>Bacteroidia</taxon>
        <taxon>Marinilabiliales</taxon>
        <taxon>Prolixibacteraceae</taxon>
        <taxon>Mangrovibacterium</taxon>
    </lineage>
</organism>